<feature type="domain" description="RapA2 cadherin-like" evidence="3">
    <location>
        <begin position="3416"/>
        <end position="3513"/>
    </location>
</feature>
<reference evidence="4 5" key="1">
    <citation type="submission" date="2015-10" db="EMBL/GenBank/DDBJ databases">
        <title>Genome sequencing and analysis of members of genus Stenotrophomonas.</title>
        <authorList>
            <person name="Patil P.P."/>
            <person name="Midha S."/>
            <person name="Patil P.B."/>
        </authorList>
    </citation>
    <scope>NUCLEOTIDE SEQUENCE [LARGE SCALE GENOMIC DNA]</scope>
    <source>
        <strain evidence="4 5">JCM 16536</strain>
    </source>
</reference>
<evidence type="ECO:0000259" key="2">
    <source>
        <dbReference type="Pfam" id="PF14252"/>
    </source>
</evidence>
<feature type="compositionally biased region" description="Gly residues" evidence="1">
    <location>
        <begin position="1806"/>
        <end position="1823"/>
    </location>
</feature>
<feature type="domain" description="RapA2 cadherin-like" evidence="3">
    <location>
        <begin position="2511"/>
        <end position="2604"/>
    </location>
</feature>
<feature type="region of interest" description="Disordered" evidence="1">
    <location>
        <begin position="1804"/>
        <end position="1824"/>
    </location>
</feature>
<comment type="caution">
    <text evidence="4">The sequence shown here is derived from an EMBL/GenBank/DDBJ whole genome shotgun (WGS) entry which is preliminary data.</text>
</comment>
<accession>A0A0R0ARY4</accession>
<evidence type="ECO:0000313" key="5">
    <source>
        <dbReference type="Proteomes" id="UP000051802"/>
    </source>
</evidence>
<dbReference type="Pfam" id="PF14252">
    <property type="entry name" value="DUF4347"/>
    <property type="match status" value="1"/>
</dbReference>
<evidence type="ECO:0000313" key="4">
    <source>
        <dbReference type="EMBL" id="KRG43304.1"/>
    </source>
</evidence>
<feature type="domain" description="RapA2 cadherin-like" evidence="3">
    <location>
        <begin position="2895"/>
        <end position="2990"/>
    </location>
</feature>
<dbReference type="SUPFAM" id="SSF117074">
    <property type="entry name" value="Hypothetical protein PA1324"/>
    <property type="match status" value="1"/>
</dbReference>
<proteinExistence type="predicted"/>
<evidence type="ECO:0008006" key="6">
    <source>
        <dbReference type="Google" id="ProtNLM"/>
    </source>
</evidence>
<feature type="domain" description="RapA2 cadherin-like" evidence="3">
    <location>
        <begin position="3287"/>
        <end position="3379"/>
    </location>
</feature>
<dbReference type="InterPro" id="IPR013783">
    <property type="entry name" value="Ig-like_fold"/>
</dbReference>
<feature type="compositionally biased region" description="Basic and acidic residues" evidence="1">
    <location>
        <begin position="3963"/>
        <end position="3972"/>
    </location>
</feature>
<feature type="domain" description="RapA2 cadherin-like" evidence="3">
    <location>
        <begin position="3679"/>
        <end position="3764"/>
    </location>
</feature>
<feature type="region of interest" description="Disordered" evidence="1">
    <location>
        <begin position="3944"/>
        <end position="3972"/>
    </location>
</feature>
<sequence length="3972" mass="406346">MALEPRLMFDGAAAAATDSQHHANANNAGHREATDARAESAVRPATQADAMPASATPSATRELLVIDSRLQGAELLAAAAAPDARVLMIHPGEDGLQAITQALSELGQVDSIQILSHGAPGSFQLGSRSIGADDASLAQAVGSWKGALAADADILLYGCRIGEGVEGQRLVQNLANWTGADVAASDDDTGAATAGGDWTLETHAGTIEHALAIDAGVLSHYASLLADAAPTVTLAGGGDVLIGDQFTFTATFTNPSSQEGYAPYIDLFLPATGRDGDDGATFVSATYLGQAVNAYVVTFDANGQATHPLQRDATGQAVVINAATYGMRAGDQLVVLQLPYASVGADQPAIAVQITAHVSNLADTAASNGSPDLGIVARGGFQYGNDSLNNPTNDPSLVQVGTSGIQVHPTVITLAQTVDAPEGKTATGENYGRELTVTATPAPGQTITNLVLEQDLPPEILVTGITPPAGGEVTQLVLADGRVVTGPSEIRILLAAGAYVAHYTVEVPSLSAPASVVVDFYVPQPDASGNAILDPNTGAPVTIDIAAATAGAEWVPLDPRDVGPDGTIDLSGTGQPTSFVAESIALYKQAQYSSDVGYPGPTPGDAFNYTLTLNLSDYYLFGISQIGQGNFVILDAVGDGQVLAGTPTMRVSLNGVDYTIALVTLTTNNPDGSTSVTFDVGLSLRNLFGNPGQLGGDIQDDGILQGATVVIINYTTIIAQAYTTPYPQSEINEGDTIGNDATLQASVLLDRINTSGYVATDHDAVSGSVPVSHVDMAVVAVNGGTVPANGELRPGDTVTFRLGYDLVTGDYENLVLTGYLPLPLFNVSGISWAQGNGSGEWNFGAGNSNGDPTVSVRSGAGNSVIFDFGNWAVNATSGSRIELVFTLTVGDQPFADLRQLTVLATSDQTTTIDQTHLQSAAAATIQSIAEPSLLVYHGVVSSTQGTITGTLGSWNAPGSTGAPFSGSVTDPLAVNGDIRGIDAGDRLRLATALENIGGGSAYDVSTDITLPAGVQFVGGSLASANLLVYRGDGTQMVLGVDFTVNGNTIEFIDHGGTGALAAGRPGSAADASGANLVVVTYDVVVSDIVAASATMQSAATLTRYASVEGGANFTQGNTEHALQQVAAPTIVVNYAGGSLDNGDSTAAHTQGNALAIGEAMTYDIVVTLPEGSTQSLRIQDLIPDGLRLDMSFGNGAGYQLITLASGSGALAADFNGTLVVFAANGIGGTIGDNGVDGQLVFSRADTGADNIANNNSFVIRVRLVADNNTGNQDGRNLVNSAQLTYSDPDGDTPNGTVALDRTVDRSGGTPNVIVREPTLVITQVTDQLPPLGVDEAVPVTFQITIRNNGVSSDYNAFDLGFSDTLPTQMDGYSILGVTFSGGASASSGTPFIIENGVLRIANGVKIDVPAGGSIIIRVNGTVNDTAAGLPSFPNTATVSWSSLDGAVAGERTGVDGLLNSGVLNDYRAAATINVPVLQGMYISRVGGMTDTAPADPTYGDYEDVAIGEVVRYRVVGAFAQGVTGSIELRITLAPGLGVVNDGTLRIGLIANGNGLSSDLNLVTGGALYITGNEDSDQAQPLQADLGGAQLTGILDMSRVSFTTDGNGNTVLVISLGTVTNADLDADFELFAIEFNARVLNVAANTAGAALAVSAKEYSAGTQVSLSGTVYERINEPAFSNLDKRVYDFNPALTATTGRASVDIGFLQSGNQPAYDVVLTDAFPGGSNYTFTGLTIDGVTYAPGNLPAGVSVDTSNGVTVRFDQLDPGTRVSVRYDVTVPNQGAVANSNATLTWTSLPDDFTSWGGSPVGGAGTSSGERTGSGGSPNTYILTEGAGLGVISGTLWNDTFSATGSAVPDGPGLANQEVTLYWAGVDNVLGTVDDKAFIATTDANGRFQFGVLPSGVYRVDAPTIPLVYPQPVGELHIRIDSDTSTPIGQVAITLGEGATGQANAGYVHQNVAPVNQVPGRQTGLEDVLLALPGISVSDIDAGSGSLDVLLTVAHGTLSLSGTPGGVTVTGSGTASLRLTGSITDLNAALAMLQYLGNQDYNGNDTLTITTSDQGNFGDADANGTPGQPSDALIDVDTVAIVLDPVNDAPIGVDDVFVAVEAGGDGNTTPGVDPAGDMLANDIDVDIATNGDSLSVTQLRNQNTGNTAGPLPGNARTALVGQYGTLYFYGDGAFEYVVDNTNADVEALRTSSQRLFETFLYDAVDTGGLGTSAVLTIAIHGANDAPVGVNDRGDAVEKGGVTNGSGGSDATGNVLDNDTDVDSVFNGETRAAAYVRLGVETGSGAFTAIAAGTNSTNGAVINGIYGTLTLGADGSYRYVVNDNDAVVQALMAGQELIEHFTYAVRDTDGLLDLAQLDIHVAGANDNPVASDDVADAQAGSTDDDTQESNPSGNVILQVSRPGDPLDDGHDYDVDGGDQPNTLLRVIGAGQGGDVAGLLIDVDQASGVETTIVGLYGTLYISADGSARYNVNSNNPDVLALSAGQTLQDVFTYEITDTAGLTDRANITITVHGADDPPVAQDVIDVAQEAGGVANGTPGENPTGDALLNSFDPDGDPIFVVDIRTGLDPAGGTQGIVGQRLRGEYGWLTIQDNGDYLYEVDNDDPRVEALRTPASNLQDVFTFTIGDGTSRFDSATIRIVIQGQNDNPVANPDTADATEAGGINNTTAGVDPTGNVLLNDTDVDANDIRNVIGVSTSGGTAGTVGAALTGTYGSLVLNADGQYVYRVDNTLAAVQALRTYADTLTETFNYEITDRNGARSTATLAITVHGQNDFPVLVADTATAVEAGGVANGTPGTDPAGNVLANDTDVDAGDTLVVRGVQFGSTQVLAGQSLAGSYGTLTVNADGSYTYVVDNNNATVQALRTSANTLVEVFTYQASDLAGATRNTTLTITIQGANDNPVANDDLAFAVEKGGVNNGDNGVAPGGNLLTNDRDVDANDTRTLDGIRTGNEAAGGAFTAVGGSVVVSGTYGDLTVNPDGTYTYVLRDGDANVQALLPGQVVTEQFTYRIHDLAGAQDAATLTITILGANDAPTASSFQETAVEAGGVDNASPGLDPAGSLLAHLGDVDDGAAALVVTAFGNGAVDGTVGQRLQGLYGELLLNADGTYQYFVDNDNPDVEALRTNGDRLFDGFTYTVTDPHGASASAVILVVIHGQNDTPVASDDFADAFEAGGDDNRTPGVNPTGNVLLNDSDVDAPGYGETATVTAVRTGAESGSGTAGTVGVELRGLYGWLTLNADGSARYRLDNDMAAVQALRGPADTLEEFFTYTHADASGATDEATITVVIHGANDAPVPDDDAATAVEAGGVDNATPGVDPTGNVLDNDTDVDGPQYGEQLSVVSYRSGVATTLAGNVLAGRYGQLVINADGTFRYSVDNLNAAVQALRGPGDQLSESFVYQMRDAAGLVRSATLVVTIEGRNDTPKDADDALVAVEAGGDANATPGVDPSANVFDNDVDVDGPQYGETATVTAVRTGAENEAGTAGSVGMELRGLYGWLTINADGSTHYRLDNDMAEVQALRGPDDTLLDRFTYTHADTDGATDQATITVLIRGANDAPVPLDDAATAIEAGGVANTTPGVDPAGNVLDNDSDPDGAQYGEQLQVVGYQGAGGSVATGGTLAGLYGQLVIDADGHYRYVVDNGNPLVEALRTPDQQLVERFTYQVRDAGGLVRSATLTLTLQGANDNPVARDDQDVAIDQLPAPQATGNVLPNDSDVDGGDALSVIAVRPGADGADVAAGQALAGRYGTLVLQADGSYRYDIDMNNPEVLAAAGLGRVLSDAFTYTITDLAGATSQAVLTIQLDIAAPYIPPGGNEDYFSRYDEARPSIGTLPDVQPAVFVGPTVERLALERSLAGDIDPASGWRIDPERYRASSSIAAGLGGVGGQFVARAVAESRVASAIDLARFNEREGRASLSADGLLPTPGLQALTPHGLLHGDFAPRTSEPAARGFSRQLRGAADERRLPTP</sequence>
<evidence type="ECO:0000256" key="1">
    <source>
        <dbReference type="SAM" id="MobiDB-lite"/>
    </source>
</evidence>
<gene>
    <name evidence="4" type="ORF">ARC20_00980</name>
</gene>
<dbReference type="InterPro" id="IPR025592">
    <property type="entry name" value="DUF4347"/>
</dbReference>
<feature type="compositionally biased region" description="Basic and acidic residues" evidence="1">
    <location>
        <begin position="29"/>
        <end position="40"/>
    </location>
</feature>
<feature type="domain" description="RapA2 cadherin-like" evidence="3">
    <location>
        <begin position="2768"/>
        <end position="2857"/>
    </location>
</feature>
<dbReference type="STRING" id="676599.ARC20_00980"/>
<protein>
    <recommendedName>
        <fullName evidence="6">DUF4347 domain-containing protein</fullName>
    </recommendedName>
</protein>
<feature type="domain" description="RapA2 cadherin-like" evidence="3">
    <location>
        <begin position="3026"/>
        <end position="3116"/>
    </location>
</feature>
<dbReference type="InterPro" id="IPR010221">
    <property type="entry name" value="VCBS_dom"/>
</dbReference>
<dbReference type="InterPro" id="IPR040853">
    <property type="entry name" value="RapA2_cadherin-like"/>
</dbReference>
<evidence type="ECO:0000259" key="3">
    <source>
        <dbReference type="Pfam" id="PF17803"/>
    </source>
</evidence>
<feature type="domain" description="RapA2 cadherin-like" evidence="3">
    <location>
        <begin position="2085"/>
        <end position="2183"/>
    </location>
</feature>
<feature type="region of interest" description="Disordered" evidence="1">
    <location>
        <begin position="13"/>
        <end position="57"/>
    </location>
</feature>
<feature type="domain" description="RapA2 cadherin-like" evidence="3">
    <location>
        <begin position="2220"/>
        <end position="2325"/>
    </location>
</feature>
<organism evidence="4 5">
    <name type="scientific">Stenotrophomonas panacihumi</name>
    <dbReference type="NCBI Taxonomy" id="676599"/>
    <lineage>
        <taxon>Bacteria</taxon>
        <taxon>Pseudomonadati</taxon>
        <taxon>Pseudomonadota</taxon>
        <taxon>Gammaproteobacteria</taxon>
        <taxon>Lysobacterales</taxon>
        <taxon>Lysobacteraceae</taxon>
        <taxon>Stenotrophomonas</taxon>
    </lineage>
</organism>
<feature type="region of interest" description="Disordered" evidence="1">
    <location>
        <begin position="2374"/>
        <end position="2401"/>
    </location>
</feature>
<dbReference type="Gene3D" id="2.60.40.10">
    <property type="entry name" value="Immunoglobulins"/>
    <property type="match status" value="7"/>
</dbReference>
<dbReference type="Proteomes" id="UP000051802">
    <property type="component" value="Unassembled WGS sequence"/>
</dbReference>
<dbReference type="Pfam" id="PF17803">
    <property type="entry name" value="Cadherin_4"/>
    <property type="match status" value="12"/>
</dbReference>
<feature type="domain" description="RapA2 cadherin-like" evidence="3">
    <location>
        <begin position="3155"/>
        <end position="3250"/>
    </location>
</feature>
<feature type="domain" description="DUF4347" evidence="2">
    <location>
        <begin position="63"/>
        <end position="225"/>
    </location>
</feature>
<keyword evidence="5" id="KW-1185">Reference proteome</keyword>
<dbReference type="EMBL" id="LLXU01000076">
    <property type="protein sequence ID" value="KRG43304.1"/>
    <property type="molecule type" value="Genomic_DNA"/>
</dbReference>
<feature type="domain" description="RapA2 cadherin-like" evidence="3">
    <location>
        <begin position="2641"/>
        <end position="2731"/>
    </location>
</feature>
<name>A0A0R0ARY4_9GAMM</name>
<feature type="domain" description="RapA2 cadherin-like" evidence="3">
    <location>
        <begin position="3550"/>
        <end position="3642"/>
    </location>
</feature>
<dbReference type="NCBIfam" id="TIGR01965">
    <property type="entry name" value="VCBS_repeat"/>
    <property type="match status" value="13"/>
</dbReference>